<dbReference type="RefSeq" id="WP_120022201.1">
    <property type="nucleotide sequence ID" value="NZ_QZFV01000061.1"/>
</dbReference>
<feature type="region of interest" description="Disordered" evidence="2">
    <location>
        <begin position="1"/>
        <end position="24"/>
    </location>
</feature>
<protein>
    <submittedName>
        <fullName evidence="4">Acyl-CoA dehydrogenase</fullName>
    </submittedName>
</protein>
<proteinExistence type="predicted"/>
<dbReference type="SUPFAM" id="SSF47203">
    <property type="entry name" value="Acyl-CoA dehydrogenase C-terminal domain-like"/>
    <property type="match status" value="1"/>
</dbReference>
<evidence type="ECO:0000313" key="5">
    <source>
        <dbReference type="Proteomes" id="UP000285112"/>
    </source>
</evidence>
<dbReference type="GO" id="GO:0050660">
    <property type="term" value="F:flavin adenine dinucleotide binding"/>
    <property type="evidence" value="ECO:0007669"/>
    <property type="project" value="InterPro"/>
</dbReference>
<dbReference type="GO" id="GO:0016712">
    <property type="term" value="F:oxidoreductase activity, acting on paired donors, with incorporation or reduction of molecular oxygen, reduced flavin or flavoprotein as one donor, and incorporation of one atom of oxygen"/>
    <property type="evidence" value="ECO:0007669"/>
    <property type="project" value="TreeGrafter"/>
</dbReference>
<dbReference type="Proteomes" id="UP000285112">
    <property type="component" value="Unassembled WGS sequence"/>
</dbReference>
<dbReference type="OrthoDB" id="3402961at2"/>
<keyword evidence="5" id="KW-1185">Reference proteome</keyword>
<reference evidence="4 5" key="1">
    <citation type="submission" date="2018-09" db="EMBL/GenBank/DDBJ databases">
        <title>YIM PH 21725 draft genome.</title>
        <authorList>
            <person name="Miao C."/>
        </authorList>
    </citation>
    <scope>NUCLEOTIDE SEQUENCE [LARGE SCALE GENOMIC DNA]</scope>
    <source>
        <strain evidence="5">YIM PH21725</strain>
    </source>
</reference>
<dbReference type="PANTHER" id="PTHR48083">
    <property type="entry name" value="MEDIUM-CHAIN SPECIFIC ACYL-COA DEHYDROGENASE, MITOCHONDRIAL-RELATED"/>
    <property type="match status" value="1"/>
</dbReference>
<dbReference type="Pfam" id="PF08028">
    <property type="entry name" value="Acyl-CoA_dh_2"/>
    <property type="match status" value="1"/>
</dbReference>
<dbReference type="GO" id="GO:0005737">
    <property type="term" value="C:cytoplasm"/>
    <property type="evidence" value="ECO:0007669"/>
    <property type="project" value="TreeGrafter"/>
</dbReference>
<feature type="domain" description="Acyl-CoA dehydrogenase C-terminal" evidence="3">
    <location>
        <begin position="206"/>
        <end position="332"/>
    </location>
</feature>
<name>A0A419I995_9PSEU</name>
<dbReference type="GO" id="GO:0003995">
    <property type="term" value="F:acyl-CoA dehydrogenase activity"/>
    <property type="evidence" value="ECO:0007669"/>
    <property type="project" value="TreeGrafter"/>
</dbReference>
<dbReference type="InterPro" id="IPR037069">
    <property type="entry name" value="AcylCoA_DH/ox_N_sf"/>
</dbReference>
<dbReference type="InterPro" id="IPR013107">
    <property type="entry name" value="Acyl-CoA_DH_C"/>
</dbReference>
<dbReference type="Gene3D" id="1.20.140.10">
    <property type="entry name" value="Butyryl-CoA Dehydrogenase, subunit A, domain 3"/>
    <property type="match status" value="1"/>
</dbReference>
<dbReference type="GO" id="GO:0033539">
    <property type="term" value="P:fatty acid beta-oxidation using acyl-CoA dehydrogenase"/>
    <property type="evidence" value="ECO:0007669"/>
    <property type="project" value="TreeGrafter"/>
</dbReference>
<dbReference type="InterPro" id="IPR046373">
    <property type="entry name" value="Acyl-CoA_Oxase/DH_mid-dom_sf"/>
</dbReference>
<dbReference type="PANTHER" id="PTHR48083:SF19">
    <property type="entry name" value="FLAVIN-DEPENDENT MONOOXYGENASE, OXYGENASE SUBUNIT HSAA"/>
    <property type="match status" value="1"/>
</dbReference>
<gene>
    <name evidence="4" type="ORF">D5S19_05360</name>
</gene>
<dbReference type="SUPFAM" id="SSF56645">
    <property type="entry name" value="Acyl-CoA dehydrogenase NM domain-like"/>
    <property type="match status" value="1"/>
</dbReference>
<dbReference type="AlphaFoldDB" id="A0A419I995"/>
<dbReference type="InterPro" id="IPR009100">
    <property type="entry name" value="AcylCoA_DH/oxidase_NM_dom_sf"/>
</dbReference>
<organism evidence="4 5">
    <name type="scientific">Amycolatopsis panacis</name>
    <dbReference type="NCBI Taxonomy" id="2340917"/>
    <lineage>
        <taxon>Bacteria</taxon>
        <taxon>Bacillati</taxon>
        <taxon>Actinomycetota</taxon>
        <taxon>Actinomycetes</taxon>
        <taxon>Pseudonocardiales</taxon>
        <taxon>Pseudonocardiaceae</taxon>
        <taxon>Amycolatopsis</taxon>
    </lineage>
</organism>
<dbReference type="InterPro" id="IPR050741">
    <property type="entry name" value="Acyl-CoA_dehydrogenase"/>
</dbReference>
<dbReference type="Gene3D" id="2.40.110.10">
    <property type="entry name" value="Butyryl-CoA Dehydrogenase, subunit A, domain 2"/>
    <property type="match status" value="1"/>
</dbReference>
<dbReference type="InterPro" id="IPR036250">
    <property type="entry name" value="AcylCo_DH-like_C"/>
</dbReference>
<keyword evidence="1" id="KW-0560">Oxidoreductase</keyword>
<evidence type="ECO:0000259" key="3">
    <source>
        <dbReference type="Pfam" id="PF08028"/>
    </source>
</evidence>
<evidence type="ECO:0000313" key="4">
    <source>
        <dbReference type="EMBL" id="RJQ89096.1"/>
    </source>
</evidence>
<dbReference type="PIRSF" id="PIRSF016578">
    <property type="entry name" value="HsaA"/>
    <property type="match status" value="1"/>
</dbReference>
<evidence type="ECO:0000256" key="2">
    <source>
        <dbReference type="SAM" id="MobiDB-lite"/>
    </source>
</evidence>
<accession>A0A419I995</accession>
<comment type="caution">
    <text evidence="4">The sequence shown here is derived from an EMBL/GenBank/DDBJ whole genome shotgun (WGS) entry which is preliminary data.</text>
</comment>
<sequence>MIDDTTSAVLRASADKTEQSGRPAAESLEALRRGGFLALRTPRERGGSWSGTEAAARCLTDLGRVCPSTAWVAGTCLTSKNGAVTCGLGTAEVFADPHALWCGSGSPTGRGERVDGGVRVRGRWRMVSGCEDAVWAMLGLMVGEVFSLAVIPVADLAVERTWDVAGMRGTGSHTLVADDVVVPDGRITPMSPFTANDLVLYAMTVLAPCVGAALGALDVTREMFQSDRKPFPSAYSRMGESPGARQWLAEATRLVHRAEASMLEAAREADSAELTEDDGIRLRLIVAESARDCRSTVERMLDLNGASGFAVTNPLQRYWRDVAVGTRHPHLNPYLAMERYGAVLTRC</sequence>
<evidence type="ECO:0000256" key="1">
    <source>
        <dbReference type="ARBA" id="ARBA00023002"/>
    </source>
</evidence>
<dbReference type="Gene3D" id="1.10.540.10">
    <property type="entry name" value="Acyl-CoA dehydrogenase/oxidase, N-terminal domain"/>
    <property type="match status" value="1"/>
</dbReference>
<dbReference type="EMBL" id="QZFV01000061">
    <property type="protein sequence ID" value="RJQ89096.1"/>
    <property type="molecule type" value="Genomic_DNA"/>
</dbReference>